<evidence type="ECO:0000256" key="4">
    <source>
        <dbReference type="ARBA" id="ARBA00023157"/>
    </source>
</evidence>
<dbReference type="PANTHER" id="PTHR11857">
    <property type="entry name" value="ODORANT BINDING PROTEIN-RELATED"/>
    <property type="match status" value="1"/>
</dbReference>
<keyword evidence="4" id="KW-1015">Disulfide bond</keyword>
<dbReference type="GO" id="GO:0005549">
    <property type="term" value="F:odorant binding"/>
    <property type="evidence" value="ECO:0007669"/>
    <property type="project" value="InterPro"/>
</dbReference>
<reference evidence="6 7" key="1">
    <citation type="journal article" date="2008" name="Nature">
        <title>The genome of the model beetle and pest Tribolium castaneum.</title>
        <authorList>
            <consortium name="Tribolium Genome Sequencing Consortium"/>
            <person name="Richards S."/>
            <person name="Gibbs R.A."/>
            <person name="Weinstock G.M."/>
            <person name="Brown S.J."/>
            <person name="Denell R."/>
            <person name="Beeman R.W."/>
            <person name="Gibbs R."/>
            <person name="Beeman R.W."/>
            <person name="Brown S.J."/>
            <person name="Bucher G."/>
            <person name="Friedrich M."/>
            <person name="Grimmelikhuijzen C.J."/>
            <person name="Klingler M."/>
            <person name="Lorenzen M."/>
            <person name="Richards S."/>
            <person name="Roth S."/>
            <person name="Schroder R."/>
            <person name="Tautz D."/>
            <person name="Zdobnov E.M."/>
            <person name="Muzny D."/>
            <person name="Gibbs R.A."/>
            <person name="Weinstock G.M."/>
            <person name="Attaway T."/>
            <person name="Bell S."/>
            <person name="Buhay C.J."/>
            <person name="Chandrabose M.N."/>
            <person name="Chavez D."/>
            <person name="Clerk-Blankenburg K.P."/>
            <person name="Cree A."/>
            <person name="Dao M."/>
            <person name="Davis C."/>
            <person name="Chacko J."/>
            <person name="Dinh H."/>
            <person name="Dugan-Rocha S."/>
            <person name="Fowler G."/>
            <person name="Garner T.T."/>
            <person name="Garnes J."/>
            <person name="Gnirke A."/>
            <person name="Hawes A."/>
            <person name="Hernandez J."/>
            <person name="Hines S."/>
            <person name="Holder M."/>
            <person name="Hume J."/>
            <person name="Jhangiani S.N."/>
            <person name="Joshi V."/>
            <person name="Khan Z.M."/>
            <person name="Jackson L."/>
            <person name="Kovar C."/>
            <person name="Kowis A."/>
            <person name="Lee S."/>
            <person name="Lewis L.R."/>
            <person name="Margolis J."/>
            <person name="Morgan M."/>
            <person name="Nazareth L.V."/>
            <person name="Nguyen N."/>
            <person name="Okwuonu G."/>
            <person name="Parker D."/>
            <person name="Richards S."/>
            <person name="Ruiz S.J."/>
            <person name="Santibanez J."/>
            <person name="Savard J."/>
            <person name="Scherer S.E."/>
            <person name="Schneider B."/>
            <person name="Sodergren E."/>
            <person name="Tautz D."/>
            <person name="Vattahil S."/>
            <person name="Villasana D."/>
            <person name="White C.S."/>
            <person name="Wright R."/>
            <person name="Park Y."/>
            <person name="Beeman R.W."/>
            <person name="Lord J."/>
            <person name="Oppert B."/>
            <person name="Lorenzen M."/>
            <person name="Brown S."/>
            <person name="Wang L."/>
            <person name="Savard J."/>
            <person name="Tautz D."/>
            <person name="Richards S."/>
            <person name="Weinstock G."/>
            <person name="Gibbs R.A."/>
            <person name="Liu Y."/>
            <person name="Worley K."/>
            <person name="Weinstock G."/>
            <person name="Elsik C.G."/>
            <person name="Reese J.T."/>
            <person name="Elhaik E."/>
            <person name="Landan G."/>
            <person name="Graur D."/>
            <person name="Arensburger P."/>
            <person name="Atkinson P."/>
            <person name="Beeman R.W."/>
            <person name="Beidler J."/>
            <person name="Brown S.J."/>
            <person name="Demuth J.P."/>
            <person name="Drury D.W."/>
            <person name="Du Y.Z."/>
            <person name="Fujiwara H."/>
            <person name="Lorenzen M."/>
            <person name="Maselli V."/>
            <person name="Osanai M."/>
            <person name="Park Y."/>
            <person name="Robertson H.M."/>
            <person name="Tu Z."/>
            <person name="Wang J.J."/>
            <person name="Wang S."/>
            <person name="Richards S."/>
            <person name="Song H."/>
            <person name="Zhang L."/>
            <person name="Sodergren E."/>
            <person name="Werner D."/>
            <person name="Stanke M."/>
            <person name="Morgenstern B."/>
            <person name="Solovyev V."/>
            <person name="Kosarev P."/>
            <person name="Brown G."/>
            <person name="Chen H.C."/>
            <person name="Ermolaeva O."/>
            <person name="Hlavina W."/>
            <person name="Kapustin Y."/>
            <person name="Kiryutin B."/>
            <person name="Kitts P."/>
            <person name="Maglott D."/>
            <person name="Pruitt K."/>
            <person name="Sapojnikov V."/>
            <person name="Souvorov A."/>
            <person name="Mackey A.J."/>
            <person name="Waterhouse R.M."/>
            <person name="Wyder S."/>
            <person name="Zdobnov E.M."/>
            <person name="Zdobnov E.M."/>
            <person name="Wyder S."/>
            <person name="Kriventseva E.V."/>
            <person name="Kadowaki T."/>
            <person name="Bork P."/>
            <person name="Aranda M."/>
            <person name="Bao R."/>
            <person name="Beermann A."/>
            <person name="Berns N."/>
            <person name="Bolognesi R."/>
            <person name="Bonneton F."/>
            <person name="Bopp D."/>
            <person name="Brown S.J."/>
            <person name="Bucher G."/>
            <person name="Butts T."/>
            <person name="Chaumot A."/>
            <person name="Denell R.E."/>
            <person name="Ferrier D.E."/>
            <person name="Friedrich M."/>
            <person name="Gordon C.M."/>
            <person name="Jindra M."/>
            <person name="Klingler M."/>
            <person name="Lan Q."/>
            <person name="Lattorff H.M."/>
            <person name="Laudet V."/>
            <person name="von Levetsow C."/>
            <person name="Liu Z."/>
            <person name="Lutz R."/>
            <person name="Lynch J.A."/>
            <person name="da Fonseca R.N."/>
            <person name="Posnien N."/>
            <person name="Reuter R."/>
            <person name="Roth S."/>
            <person name="Savard J."/>
            <person name="Schinko J.B."/>
            <person name="Schmitt C."/>
            <person name="Schoppmeier M."/>
            <person name="Schroder R."/>
            <person name="Shippy T.D."/>
            <person name="Simonnet F."/>
            <person name="Marques-Souza H."/>
            <person name="Tautz D."/>
            <person name="Tomoyasu Y."/>
            <person name="Trauner J."/>
            <person name="Van der Zee M."/>
            <person name="Vervoort M."/>
            <person name="Wittkopp N."/>
            <person name="Wimmer E.A."/>
            <person name="Yang X."/>
            <person name="Jones A.K."/>
            <person name="Sattelle D.B."/>
            <person name="Ebert P.R."/>
            <person name="Nelson D."/>
            <person name="Scott J.G."/>
            <person name="Beeman R.W."/>
            <person name="Muthukrishnan S."/>
            <person name="Kramer K.J."/>
            <person name="Arakane Y."/>
            <person name="Beeman R.W."/>
            <person name="Zhu Q."/>
            <person name="Hogenkamp D."/>
            <person name="Dixit R."/>
            <person name="Oppert B."/>
            <person name="Jiang H."/>
            <person name="Zou Z."/>
            <person name="Marshall J."/>
            <person name="Elpidina E."/>
            <person name="Vinokurov K."/>
            <person name="Oppert C."/>
            <person name="Zou Z."/>
            <person name="Evans J."/>
            <person name="Lu Z."/>
            <person name="Zhao P."/>
            <person name="Sumathipala N."/>
            <person name="Altincicek B."/>
            <person name="Vilcinskas A."/>
            <person name="Williams M."/>
            <person name="Hultmark D."/>
            <person name="Hetru C."/>
            <person name="Jiang H."/>
            <person name="Grimmelikhuijzen C.J."/>
            <person name="Hauser F."/>
            <person name="Cazzamali G."/>
            <person name="Williamson M."/>
            <person name="Park Y."/>
            <person name="Li B."/>
            <person name="Tanaka Y."/>
            <person name="Predel R."/>
            <person name="Neupert S."/>
            <person name="Schachtner J."/>
            <person name="Verleyen P."/>
            <person name="Raible F."/>
            <person name="Bork P."/>
            <person name="Friedrich M."/>
            <person name="Walden K.K."/>
            <person name="Robertson H.M."/>
            <person name="Angeli S."/>
            <person name="Foret S."/>
            <person name="Bucher G."/>
            <person name="Schuetz S."/>
            <person name="Maleszka R."/>
            <person name="Wimmer E.A."/>
            <person name="Beeman R.W."/>
            <person name="Lorenzen M."/>
            <person name="Tomoyasu Y."/>
            <person name="Miller S.C."/>
            <person name="Grossmann D."/>
            <person name="Bucher G."/>
        </authorList>
    </citation>
    <scope>NUCLEOTIDE SEQUENCE [LARGE SCALE GENOMIC DNA]</scope>
    <source>
        <strain evidence="6 7">Georgia GA2</strain>
    </source>
</reference>
<dbReference type="InterPro" id="IPR006170">
    <property type="entry name" value="PBP/GOBP"/>
</dbReference>
<keyword evidence="2" id="KW-0964">Secreted</keyword>
<protein>
    <submittedName>
        <fullName evidence="6">Odorant binding protein 19</fullName>
    </submittedName>
</protein>
<evidence type="ECO:0000313" key="7">
    <source>
        <dbReference type="Proteomes" id="UP000007266"/>
    </source>
</evidence>
<dbReference type="PANTHER" id="PTHR11857:SF42">
    <property type="entry name" value="GENERAL ODORANT-BINDING PROTEIN 19D-RELATED"/>
    <property type="match status" value="1"/>
</dbReference>
<dbReference type="Pfam" id="PF01395">
    <property type="entry name" value="PBP_GOBP"/>
    <property type="match status" value="1"/>
</dbReference>
<dbReference type="STRING" id="7070.D2A1G4"/>
<proteinExistence type="predicted"/>
<dbReference type="KEGG" id="tca:100141522"/>
<dbReference type="GO" id="GO:0005615">
    <property type="term" value="C:extracellular space"/>
    <property type="evidence" value="ECO:0000318"/>
    <property type="project" value="GO_Central"/>
</dbReference>
<evidence type="ECO:0000256" key="3">
    <source>
        <dbReference type="ARBA" id="ARBA00022729"/>
    </source>
</evidence>
<dbReference type="Gene3D" id="1.10.238.20">
    <property type="entry name" value="Pheromone/general odorant binding protein domain"/>
    <property type="match status" value="1"/>
</dbReference>
<feature type="signal peptide" evidence="5">
    <location>
        <begin position="1"/>
        <end position="18"/>
    </location>
</feature>
<evidence type="ECO:0000256" key="5">
    <source>
        <dbReference type="SAM" id="SignalP"/>
    </source>
</evidence>
<evidence type="ECO:0000256" key="2">
    <source>
        <dbReference type="ARBA" id="ARBA00022525"/>
    </source>
</evidence>
<dbReference type="InParanoid" id="D2A1G4"/>
<evidence type="ECO:0000313" key="6">
    <source>
        <dbReference type="EMBL" id="EFA02960.1"/>
    </source>
</evidence>
<dbReference type="SUPFAM" id="SSF47565">
    <property type="entry name" value="Insect pheromone/odorant-binding proteins"/>
    <property type="match status" value="1"/>
</dbReference>
<dbReference type="SMR" id="D2A1G4"/>
<organism evidence="6 7">
    <name type="scientific">Tribolium castaneum</name>
    <name type="common">Red flour beetle</name>
    <dbReference type="NCBI Taxonomy" id="7070"/>
    <lineage>
        <taxon>Eukaryota</taxon>
        <taxon>Metazoa</taxon>
        <taxon>Ecdysozoa</taxon>
        <taxon>Arthropoda</taxon>
        <taxon>Hexapoda</taxon>
        <taxon>Insecta</taxon>
        <taxon>Pterygota</taxon>
        <taxon>Neoptera</taxon>
        <taxon>Endopterygota</taxon>
        <taxon>Coleoptera</taxon>
        <taxon>Polyphaga</taxon>
        <taxon>Cucujiformia</taxon>
        <taxon>Tenebrionidae</taxon>
        <taxon>Tenebrionidae incertae sedis</taxon>
        <taxon>Tribolium</taxon>
    </lineage>
</organism>
<dbReference type="OrthoDB" id="6595846at2759"/>
<name>D2A1G4_TRICA</name>
<dbReference type="FunCoup" id="D2A1G4">
    <property type="interactions" value="81"/>
</dbReference>
<reference evidence="6 7" key="2">
    <citation type="journal article" date="2010" name="Nucleic Acids Res.">
        <title>BeetleBase in 2010: revisions to provide comprehensive genomic information for Tribolium castaneum.</title>
        <authorList>
            <person name="Kim H.S."/>
            <person name="Murphy T."/>
            <person name="Xia J."/>
            <person name="Caragea D."/>
            <person name="Park Y."/>
            <person name="Beeman R.W."/>
            <person name="Lorenzen M.D."/>
            <person name="Butcher S."/>
            <person name="Manak J.R."/>
            <person name="Brown S.J."/>
        </authorList>
    </citation>
    <scope>GENOME REANNOTATION</scope>
    <source>
        <strain evidence="6 7">Georgia GA2</strain>
    </source>
</reference>
<accession>D2A1G4</accession>
<dbReference type="AlphaFoldDB" id="D2A1G4"/>
<evidence type="ECO:0000256" key="1">
    <source>
        <dbReference type="ARBA" id="ARBA00004613"/>
    </source>
</evidence>
<sequence>MKYFVVFASLFLATNALSQDFIDKFVAKVKSIGETCVPETNASKDDISSLLAHKMPDSHEGKCLIFCFHKQFQIQNDDGSINREGAIKALEPLKADDAELYEKVISIFKKCESTPVDGDSCLYAASLAECAVKEGRAMGLDNLIVLEIE</sequence>
<dbReference type="InterPro" id="IPR036728">
    <property type="entry name" value="PBP_GOBP_sf"/>
</dbReference>
<dbReference type="GeneID" id="100141522"/>
<dbReference type="EMBL" id="KQ971338">
    <property type="protein sequence ID" value="EFA02960.1"/>
    <property type="molecule type" value="Genomic_DNA"/>
</dbReference>
<feature type="chain" id="PRO_5003028726" evidence="5">
    <location>
        <begin position="19"/>
        <end position="149"/>
    </location>
</feature>
<gene>
    <name evidence="6" type="primary">TcOBP4C</name>
    <name evidence="6" type="ORF">TcasGA2_TC030445</name>
</gene>
<dbReference type="GO" id="GO:0007608">
    <property type="term" value="P:sensory perception of smell"/>
    <property type="evidence" value="ECO:0000318"/>
    <property type="project" value="GO_Central"/>
</dbReference>
<dbReference type="eggNOG" id="ENOG502T2AN">
    <property type="taxonomic scope" value="Eukaryota"/>
</dbReference>
<dbReference type="OMA" id="NICLIVC"/>
<dbReference type="Proteomes" id="UP000007266">
    <property type="component" value="Linkage group 4"/>
</dbReference>
<keyword evidence="3 5" id="KW-0732">Signal</keyword>
<dbReference type="CDD" id="cd23992">
    <property type="entry name" value="PBP_GOBP"/>
    <property type="match status" value="1"/>
</dbReference>
<dbReference type="FunFam" id="1.10.238.20:FF:000006">
    <property type="entry name" value="Odorant binding protein 15"/>
    <property type="match status" value="1"/>
</dbReference>
<keyword evidence="7" id="KW-1185">Reference proteome</keyword>
<comment type="subcellular location">
    <subcellularLocation>
        <location evidence="1">Secreted</location>
    </subcellularLocation>
</comment>
<dbReference type="PhylomeDB" id="D2A1G4"/>
<dbReference type="HOGENOM" id="CLU_148261_0_0_1"/>
<dbReference type="SMART" id="SM00708">
    <property type="entry name" value="PhBP"/>
    <property type="match status" value="1"/>
</dbReference>